<feature type="non-terminal residue" evidence="2">
    <location>
        <position position="1"/>
    </location>
</feature>
<dbReference type="GO" id="GO:0046872">
    <property type="term" value="F:metal ion binding"/>
    <property type="evidence" value="ECO:0007669"/>
    <property type="project" value="InterPro"/>
</dbReference>
<sequence length="104" mass="11229">PEHLEILVRNPRVLVKKIRNAGAIFLGPFSPVAVGDYLAGPSHVLPTGGSARFFSGLNLSDFIKSNHIIAYSKKGLEKARGPLEKIVGIEGLKQHGDSVKARFL</sequence>
<reference evidence="2" key="1">
    <citation type="journal article" date="2014" name="Front. Microbiol.">
        <title>High frequency of phylogenetically diverse reductive dehalogenase-homologous genes in deep subseafloor sedimentary metagenomes.</title>
        <authorList>
            <person name="Kawai M."/>
            <person name="Futagami T."/>
            <person name="Toyoda A."/>
            <person name="Takaki Y."/>
            <person name="Nishi S."/>
            <person name="Hori S."/>
            <person name="Arai W."/>
            <person name="Tsubouchi T."/>
            <person name="Morono Y."/>
            <person name="Uchiyama I."/>
            <person name="Ito T."/>
            <person name="Fujiyama A."/>
            <person name="Inagaki F."/>
            <person name="Takami H."/>
        </authorList>
    </citation>
    <scope>NUCLEOTIDE SEQUENCE</scope>
    <source>
        <strain evidence="2">Expedition CK06-06</strain>
    </source>
</reference>
<evidence type="ECO:0000256" key="1">
    <source>
        <dbReference type="ARBA" id="ARBA00023002"/>
    </source>
</evidence>
<proteinExistence type="predicted"/>
<evidence type="ECO:0008006" key="3">
    <source>
        <dbReference type="Google" id="ProtNLM"/>
    </source>
</evidence>
<dbReference type="AlphaFoldDB" id="X0V6T4"/>
<dbReference type="EMBL" id="BARS01019936">
    <property type="protein sequence ID" value="GAF96355.1"/>
    <property type="molecule type" value="Genomic_DNA"/>
</dbReference>
<gene>
    <name evidence="2" type="ORF">S01H1_32218</name>
</gene>
<dbReference type="Gene3D" id="3.40.50.1980">
    <property type="entry name" value="Nitrogenase molybdenum iron protein domain"/>
    <property type="match status" value="1"/>
</dbReference>
<dbReference type="InterPro" id="IPR012131">
    <property type="entry name" value="Hstdl_DH"/>
</dbReference>
<evidence type="ECO:0000313" key="2">
    <source>
        <dbReference type="EMBL" id="GAF96355.1"/>
    </source>
</evidence>
<dbReference type="SUPFAM" id="SSF53720">
    <property type="entry name" value="ALDH-like"/>
    <property type="match status" value="1"/>
</dbReference>
<accession>X0V6T4</accession>
<dbReference type="InterPro" id="IPR016161">
    <property type="entry name" value="Ald_DH/histidinol_DH"/>
</dbReference>
<dbReference type="GO" id="GO:0005737">
    <property type="term" value="C:cytoplasm"/>
    <property type="evidence" value="ECO:0007669"/>
    <property type="project" value="TreeGrafter"/>
</dbReference>
<dbReference type="GO" id="GO:0000105">
    <property type="term" value="P:L-histidine biosynthetic process"/>
    <property type="evidence" value="ECO:0007669"/>
    <property type="project" value="TreeGrafter"/>
</dbReference>
<dbReference type="Pfam" id="PF00815">
    <property type="entry name" value="Histidinol_dh"/>
    <property type="match status" value="1"/>
</dbReference>
<organism evidence="2">
    <name type="scientific">marine sediment metagenome</name>
    <dbReference type="NCBI Taxonomy" id="412755"/>
    <lineage>
        <taxon>unclassified sequences</taxon>
        <taxon>metagenomes</taxon>
        <taxon>ecological metagenomes</taxon>
    </lineage>
</organism>
<name>X0V6T4_9ZZZZ</name>
<comment type="caution">
    <text evidence="2">The sequence shown here is derived from an EMBL/GenBank/DDBJ whole genome shotgun (WGS) entry which is preliminary data.</text>
</comment>
<dbReference type="PANTHER" id="PTHR21256:SF2">
    <property type="entry name" value="HISTIDINE BIOSYNTHESIS TRIFUNCTIONAL PROTEIN"/>
    <property type="match status" value="1"/>
</dbReference>
<keyword evidence="1" id="KW-0560">Oxidoreductase</keyword>
<dbReference type="GO" id="GO:0004399">
    <property type="term" value="F:histidinol dehydrogenase activity"/>
    <property type="evidence" value="ECO:0007669"/>
    <property type="project" value="TreeGrafter"/>
</dbReference>
<dbReference type="PANTHER" id="PTHR21256">
    <property type="entry name" value="HISTIDINOL DEHYDROGENASE HDH"/>
    <property type="match status" value="1"/>
</dbReference>
<protein>
    <recommendedName>
        <fullName evidence="3">Histidinol dehydrogenase</fullName>
    </recommendedName>
</protein>
<dbReference type="GO" id="GO:0051287">
    <property type="term" value="F:NAD binding"/>
    <property type="evidence" value="ECO:0007669"/>
    <property type="project" value="InterPro"/>
</dbReference>
<dbReference type="Gene3D" id="1.20.5.1300">
    <property type="match status" value="1"/>
</dbReference>